<organism evidence="1">
    <name type="scientific">Arion vulgaris</name>
    <dbReference type="NCBI Taxonomy" id="1028688"/>
    <lineage>
        <taxon>Eukaryota</taxon>
        <taxon>Metazoa</taxon>
        <taxon>Spiralia</taxon>
        <taxon>Lophotrochozoa</taxon>
        <taxon>Mollusca</taxon>
        <taxon>Gastropoda</taxon>
        <taxon>Heterobranchia</taxon>
        <taxon>Euthyneura</taxon>
        <taxon>Panpulmonata</taxon>
        <taxon>Eupulmonata</taxon>
        <taxon>Stylommatophora</taxon>
        <taxon>Helicina</taxon>
        <taxon>Arionoidea</taxon>
        <taxon>Arionidae</taxon>
        <taxon>Arion</taxon>
    </lineage>
</organism>
<dbReference type="AlphaFoldDB" id="A0A0B6YR27"/>
<proteinExistence type="predicted"/>
<sequence>MTCSPAMFVRDSLVQNVFSGHCRGSAQMFRTNFSEHLSLGYSRDNKPSSGK</sequence>
<protein>
    <submittedName>
        <fullName evidence="1">Uncharacterized protein</fullName>
    </submittedName>
</protein>
<name>A0A0B6YR27_9EUPU</name>
<evidence type="ECO:0000313" key="1">
    <source>
        <dbReference type="EMBL" id="CEK58597.1"/>
    </source>
</evidence>
<dbReference type="EMBL" id="HACG01011732">
    <property type="protein sequence ID" value="CEK58597.1"/>
    <property type="molecule type" value="Transcribed_RNA"/>
</dbReference>
<gene>
    <name evidence="1" type="primary">ORF33597</name>
</gene>
<reference evidence="1" key="1">
    <citation type="submission" date="2014-12" db="EMBL/GenBank/DDBJ databases">
        <title>Insight into the proteome of Arion vulgaris.</title>
        <authorList>
            <person name="Aradska J."/>
            <person name="Bulat T."/>
            <person name="Smidak R."/>
            <person name="Sarate P."/>
            <person name="Gangsoo J."/>
            <person name="Sialana F."/>
            <person name="Bilban M."/>
            <person name="Lubec G."/>
        </authorList>
    </citation>
    <scope>NUCLEOTIDE SEQUENCE</scope>
    <source>
        <tissue evidence="1">Skin</tissue>
    </source>
</reference>
<accession>A0A0B6YR27</accession>